<organism evidence="2 3">
    <name type="scientific">Aliarcobacter thereius LMG 24486</name>
    <dbReference type="NCBI Taxonomy" id="1032240"/>
    <lineage>
        <taxon>Bacteria</taxon>
        <taxon>Pseudomonadati</taxon>
        <taxon>Campylobacterota</taxon>
        <taxon>Epsilonproteobacteria</taxon>
        <taxon>Campylobacterales</taxon>
        <taxon>Arcobacteraceae</taxon>
        <taxon>Aliarcobacter</taxon>
    </lineage>
</organism>
<evidence type="ECO:0000313" key="3">
    <source>
        <dbReference type="Proteomes" id="UP000092987"/>
    </source>
</evidence>
<evidence type="ECO:0000313" key="2">
    <source>
        <dbReference type="EMBL" id="OCL95767.1"/>
    </source>
</evidence>
<accession>A0A1C7WSF5</accession>
<name>A0A1C7WSF5_9BACT</name>
<sequence>MIEKINQKNLEFQEALSNQNHKKALEVRDEYLNLTQTQSHIKHNYLRELIYFLEESNNLELLIKYYDSDTIPENQKHFLAYKIAKLYIPIDYEKALEYSKDDEIKYLVAKEIAKKDFTKAQVLIDEIDNLSFYYAYLVFTLIYKNFDKDEIEELIKDLDIAKEQIKIRKDTYVESLLKIAFESFEKYPDILQNILDRFKNSLEVPSDILDLQVLIAVKKSKDDFTNIPKYIEEIDDLDFIKAKVILQIVDFYKDDIDKVIESIFISIDKFYNDAIKYETIYNIQKVTNKNYSQELKELSKNINLDDDSISFDNEIWFGFLVEKLNG</sequence>
<reference evidence="2 3" key="1">
    <citation type="submission" date="2015-10" db="EMBL/GenBank/DDBJ databases">
        <authorList>
            <person name="Rovetto F.F."/>
            <person name="Cocolin L.L."/>
            <person name="Illeghems K.K."/>
            <person name="Van Nieuwerbuegh F.F."/>
            <person name="Houf K.K."/>
        </authorList>
    </citation>
    <scope>NUCLEOTIDE SEQUENCE [LARGE SCALE GENOMIC DNA]</scope>
    <source>
        <strain evidence="2 3">LMG 24486</strain>
    </source>
</reference>
<comment type="caution">
    <text evidence="2">The sequence shown here is derived from an EMBL/GenBank/DDBJ whole genome shotgun (WGS) entry which is preliminary data.</text>
</comment>
<feature type="coiled-coil region" evidence="1">
    <location>
        <begin position="144"/>
        <end position="171"/>
    </location>
</feature>
<proteinExistence type="predicted"/>
<evidence type="ECO:0000256" key="1">
    <source>
        <dbReference type="SAM" id="Coils"/>
    </source>
</evidence>
<keyword evidence="1" id="KW-0175">Coiled coil</keyword>
<keyword evidence="3" id="KW-1185">Reference proteome</keyword>
<gene>
    <name evidence="2" type="ORF">AA347_01247</name>
</gene>
<dbReference type="Proteomes" id="UP000092987">
    <property type="component" value="Unassembled WGS sequence"/>
</dbReference>
<protein>
    <submittedName>
        <fullName evidence="2">Uncharacterized protein</fullName>
    </submittedName>
</protein>
<dbReference type="RefSeq" id="WP_066390289.1">
    <property type="nucleotide sequence ID" value="NZ_CP035926.1"/>
</dbReference>
<dbReference type="EMBL" id="LLKQ01000001">
    <property type="protein sequence ID" value="OCL95767.1"/>
    <property type="molecule type" value="Genomic_DNA"/>
</dbReference>